<dbReference type="Pfam" id="PF04749">
    <property type="entry name" value="PLAC8"/>
    <property type="match status" value="1"/>
</dbReference>
<evidence type="ECO:0000313" key="5">
    <source>
        <dbReference type="Proteomes" id="UP001168877"/>
    </source>
</evidence>
<dbReference type="InterPro" id="IPR057670">
    <property type="entry name" value="SH3_retrovirus"/>
</dbReference>
<gene>
    <name evidence="4" type="ORF">LWI29_030669</name>
</gene>
<feature type="region of interest" description="Disordered" evidence="1">
    <location>
        <begin position="388"/>
        <end position="419"/>
    </location>
</feature>
<evidence type="ECO:0000313" key="4">
    <source>
        <dbReference type="EMBL" id="KAK0587889.1"/>
    </source>
</evidence>
<dbReference type="Pfam" id="PF25597">
    <property type="entry name" value="SH3_retrovirus"/>
    <property type="match status" value="1"/>
</dbReference>
<dbReference type="EMBL" id="JAUESC010000382">
    <property type="protein sequence ID" value="KAK0587889.1"/>
    <property type="molecule type" value="Genomic_DNA"/>
</dbReference>
<dbReference type="Proteomes" id="UP001168877">
    <property type="component" value="Unassembled WGS sequence"/>
</dbReference>
<dbReference type="InterPro" id="IPR012337">
    <property type="entry name" value="RNaseH-like_sf"/>
</dbReference>
<accession>A0AA39VJJ0</accession>
<sequence length="435" mass="48588">MMNRTILDKVRCLLIGSGFSQSFYGEAVLIATYLINRSSFTAISFKTPEEMWIGRPPSFKHLRVFGCVCYAYQSKGKLEPRSIREVFLGYPLGVKGYKLWVRDQNGYKPSLHKDAHEVNNDDKPVEEVQVDSSAIGKVSSGSEKTSLKASNILSSLEIVAFSLSELEVVEVGSSNSNLVKTMDATKASNMISFNMNDDASTRQHTGPIILHNSTPILISNTGPMGLDLQDRHSFKDNTSVDVGTSNSNSLNNFSGKDDNSDNSFLPVPPCVTFGQVAEIIDEGHTSCGMLFGAIWFFIVLPFILSCTYRTKLRSKFGLPEFPAPDWIAHFFCEWCALCQEYRELQSRGLDPSIDQIWYATRSWSINGESHTTLPLLLSREASPPIVSVRWSGAPSVDDDDIEKDEHKGRSEDTVQPTEELDIIGMQYTRQLHRVR</sequence>
<evidence type="ECO:0000259" key="3">
    <source>
        <dbReference type="Pfam" id="PF25597"/>
    </source>
</evidence>
<keyword evidence="5" id="KW-1185">Reference proteome</keyword>
<reference evidence="4" key="1">
    <citation type="journal article" date="2022" name="Plant J.">
        <title>Strategies of tolerance reflected in two North American maple genomes.</title>
        <authorList>
            <person name="McEvoy S.L."/>
            <person name="Sezen U.U."/>
            <person name="Trouern-Trend A."/>
            <person name="McMahon S.M."/>
            <person name="Schaberg P.G."/>
            <person name="Yang J."/>
            <person name="Wegrzyn J.L."/>
            <person name="Swenson N.G."/>
        </authorList>
    </citation>
    <scope>NUCLEOTIDE SEQUENCE</scope>
    <source>
        <strain evidence="4">NS2018</strain>
    </source>
</reference>
<dbReference type="AlphaFoldDB" id="A0AA39VJJ0"/>
<keyword evidence="2" id="KW-0472">Membrane</keyword>
<keyword evidence="2" id="KW-1133">Transmembrane helix</keyword>
<dbReference type="SUPFAM" id="SSF53098">
    <property type="entry name" value="Ribonuclease H-like"/>
    <property type="match status" value="1"/>
</dbReference>
<evidence type="ECO:0000256" key="2">
    <source>
        <dbReference type="SAM" id="Phobius"/>
    </source>
</evidence>
<reference evidence="4" key="2">
    <citation type="submission" date="2023-06" db="EMBL/GenBank/DDBJ databases">
        <authorList>
            <person name="Swenson N.G."/>
            <person name="Wegrzyn J.L."/>
            <person name="Mcevoy S.L."/>
        </authorList>
    </citation>
    <scope>NUCLEOTIDE SEQUENCE</scope>
    <source>
        <strain evidence="4">NS2018</strain>
        <tissue evidence="4">Leaf</tissue>
    </source>
</reference>
<feature type="transmembrane region" description="Helical" evidence="2">
    <location>
        <begin position="289"/>
        <end position="308"/>
    </location>
</feature>
<feature type="compositionally biased region" description="Basic and acidic residues" evidence="1">
    <location>
        <begin position="403"/>
        <end position="412"/>
    </location>
</feature>
<proteinExistence type="predicted"/>
<organism evidence="4 5">
    <name type="scientific">Acer saccharum</name>
    <name type="common">Sugar maple</name>
    <dbReference type="NCBI Taxonomy" id="4024"/>
    <lineage>
        <taxon>Eukaryota</taxon>
        <taxon>Viridiplantae</taxon>
        <taxon>Streptophyta</taxon>
        <taxon>Embryophyta</taxon>
        <taxon>Tracheophyta</taxon>
        <taxon>Spermatophyta</taxon>
        <taxon>Magnoliopsida</taxon>
        <taxon>eudicotyledons</taxon>
        <taxon>Gunneridae</taxon>
        <taxon>Pentapetalae</taxon>
        <taxon>rosids</taxon>
        <taxon>malvids</taxon>
        <taxon>Sapindales</taxon>
        <taxon>Sapindaceae</taxon>
        <taxon>Hippocastanoideae</taxon>
        <taxon>Acereae</taxon>
        <taxon>Acer</taxon>
    </lineage>
</organism>
<feature type="domain" description="Retroviral polymerase SH3-like" evidence="3">
    <location>
        <begin position="67"/>
        <end position="105"/>
    </location>
</feature>
<dbReference type="NCBIfam" id="TIGR01571">
    <property type="entry name" value="A_thal_Cys_rich"/>
    <property type="match status" value="1"/>
</dbReference>
<name>A0AA39VJJ0_ACESA</name>
<dbReference type="InterPro" id="IPR006461">
    <property type="entry name" value="PLAC_motif_containing"/>
</dbReference>
<keyword evidence="2" id="KW-0812">Transmembrane</keyword>
<comment type="caution">
    <text evidence="4">The sequence shown here is derived from an EMBL/GenBank/DDBJ whole genome shotgun (WGS) entry which is preliminary data.</text>
</comment>
<dbReference type="PANTHER" id="PTHR15907">
    <property type="entry name" value="DUF614 FAMILY PROTEIN-RELATED"/>
    <property type="match status" value="1"/>
</dbReference>
<evidence type="ECO:0000256" key="1">
    <source>
        <dbReference type="SAM" id="MobiDB-lite"/>
    </source>
</evidence>
<feature type="transmembrane region" description="Helical" evidence="2">
    <location>
        <begin position="12"/>
        <end position="35"/>
    </location>
</feature>
<protein>
    <recommendedName>
        <fullName evidence="3">Retroviral polymerase SH3-like domain-containing protein</fullName>
    </recommendedName>
</protein>